<gene>
    <name evidence="2" type="ORF">VM57_09470</name>
</gene>
<feature type="transmembrane region" description="Helical" evidence="1">
    <location>
        <begin position="26"/>
        <end position="44"/>
    </location>
</feature>
<keyword evidence="1" id="KW-1133">Transmembrane helix</keyword>
<accession>A0A0F5ZQT7</accession>
<reference evidence="2 3" key="1">
    <citation type="submission" date="2015-03" db="EMBL/GenBank/DDBJ databases">
        <title>Draft genome of Stenotrophomonas maltophila isolated from urine specimen.</title>
        <authorList>
            <person name="Murugan N."/>
            <person name="Malathi J."/>
            <person name="Umashankar V."/>
            <person name="Madhavan H."/>
        </authorList>
    </citation>
    <scope>NUCLEOTIDE SEQUENCE [LARGE SCALE GENOMIC DNA]</scope>
    <source>
        <strain evidence="2 3">JMNMN1</strain>
    </source>
</reference>
<dbReference type="InterPro" id="IPR050623">
    <property type="entry name" value="Glucan_succinyl_AcylTrfase"/>
</dbReference>
<dbReference type="Proteomes" id="UP000243478">
    <property type="component" value="Unassembled WGS sequence"/>
</dbReference>
<name>A0A0F5ZQT7_STEMA</name>
<keyword evidence="1" id="KW-0472">Membrane</keyword>
<dbReference type="AlphaFoldDB" id="A0A0F5ZQT7"/>
<dbReference type="PANTHER" id="PTHR36927">
    <property type="entry name" value="BLR4337 PROTEIN"/>
    <property type="match status" value="1"/>
</dbReference>
<evidence type="ECO:0000256" key="1">
    <source>
        <dbReference type="SAM" id="Phobius"/>
    </source>
</evidence>
<proteinExistence type="predicted"/>
<comment type="caution">
    <text evidence="2">The sequence shown here is derived from an EMBL/GenBank/DDBJ whole genome shotgun (WGS) entry which is preliminary data.</text>
</comment>
<organism evidence="2 3">
    <name type="scientific">Stenotrophomonas maltophilia</name>
    <name type="common">Pseudomonas maltophilia</name>
    <name type="synonym">Xanthomonas maltophilia</name>
    <dbReference type="NCBI Taxonomy" id="40324"/>
    <lineage>
        <taxon>Bacteria</taxon>
        <taxon>Pseudomonadati</taxon>
        <taxon>Pseudomonadota</taxon>
        <taxon>Gammaproteobacteria</taxon>
        <taxon>Lysobacterales</taxon>
        <taxon>Lysobacteraceae</taxon>
        <taxon>Stenotrophomonas</taxon>
        <taxon>Stenotrophomonas maltophilia group</taxon>
    </lineage>
</organism>
<dbReference type="EMBL" id="JZRZ01000017">
    <property type="protein sequence ID" value="KKD57350.1"/>
    <property type="molecule type" value="Genomic_DNA"/>
</dbReference>
<evidence type="ECO:0000313" key="3">
    <source>
        <dbReference type="Proteomes" id="UP000243478"/>
    </source>
</evidence>
<dbReference type="PANTHER" id="PTHR36927:SF3">
    <property type="entry name" value="GLUCANS BIOSYNTHESIS PROTEIN C"/>
    <property type="match status" value="1"/>
</dbReference>
<dbReference type="PATRIC" id="fig|40324.63.peg.3503"/>
<keyword evidence="1" id="KW-0812">Transmembrane</keyword>
<evidence type="ECO:0008006" key="4">
    <source>
        <dbReference type="Google" id="ProtNLM"/>
    </source>
</evidence>
<protein>
    <recommendedName>
        <fullName evidence="4">Transmembrane protein</fullName>
    </recommendedName>
</protein>
<evidence type="ECO:0000313" key="2">
    <source>
        <dbReference type="EMBL" id="KKD57350.1"/>
    </source>
</evidence>
<sequence>MLHQSLIIVLLFWLRPLQLGPWLEPALLLGGTVGGCLLIHELLIRRVRWLRPLFGLRAEPPAASKARTVAL</sequence>